<dbReference type="Gramene" id="TRITD6Av1G102110.2">
    <property type="protein sequence ID" value="TRITD6Av1G102110.2"/>
    <property type="gene ID" value="TRITD6Av1G102110"/>
</dbReference>
<keyword evidence="1" id="KW-0479">Metal-binding</keyword>
<organism evidence="6 7">
    <name type="scientific">Triticum turgidum subsp. durum</name>
    <name type="common">Durum wheat</name>
    <name type="synonym">Triticum durum</name>
    <dbReference type="NCBI Taxonomy" id="4567"/>
    <lineage>
        <taxon>Eukaryota</taxon>
        <taxon>Viridiplantae</taxon>
        <taxon>Streptophyta</taxon>
        <taxon>Embryophyta</taxon>
        <taxon>Tracheophyta</taxon>
        <taxon>Spermatophyta</taxon>
        <taxon>Magnoliopsida</taxon>
        <taxon>Liliopsida</taxon>
        <taxon>Poales</taxon>
        <taxon>Poaceae</taxon>
        <taxon>BOP clade</taxon>
        <taxon>Pooideae</taxon>
        <taxon>Triticodae</taxon>
        <taxon>Triticeae</taxon>
        <taxon>Triticinae</taxon>
        <taxon>Triticum</taxon>
    </lineage>
</organism>
<evidence type="ECO:0000256" key="1">
    <source>
        <dbReference type="ARBA" id="ARBA00022723"/>
    </source>
</evidence>
<feature type="compositionally biased region" description="Polar residues" evidence="4">
    <location>
        <begin position="712"/>
        <end position="722"/>
    </location>
</feature>
<dbReference type="SMART" id="SM00717">
    <property type="entry name" value="SANT"/>
    <property type="match status" value="1"/>
</dbReference>
<dbReference type="GO" id="GO:0046872">
    <property type="term" value="F:metal ion binding"/>
    <property type="evidence" value="ECO:0007669"/>
    <property type="project" value="UniProtKB-KW"/>
</dbReference>
<dbReference type="Gene3D" id="3.40.50.10710">
    <property type="entry name" value="Metallo-hydrolase/oxidoreductase"/>
    <property type="match status" value="1"/>
</dbReference>
<sequence length="881" mass="97453">MSSFSSTSSSILHGIAKIEPLYMPLTSQPRHLRYPIRSLAVCAPLHSAPHPTPAHAAAMVALASLSSLCLCGSARRRSASAPTSISCCVLATPSGRGSHESRIPRRRFRRTEGATKSMEDSVKRKMEQFYEGVDGPPLRVLPIGGLGEIATTSLVCKRLFPTQLSSRNGATKLKQLLLHMAMKITSVIPALDSTTPIFASSFTMELIKKRLKEFGIFLSSRLKSFRVRNRFQAGPFEVEPIRVTHSIPDCCGLVLRCGDGTIFHTGDWKIDESPVDGRIFDREALEELSKEGVTLMMSDSTNILSPGRSTSESVVASSLLRHVSEAKGRRVITTQFASNIHRIGSIKAAADLTGRRLVFVGMSLRTYLEAAFRDGKAPLDPSTLVKAEDMDAYDPKNLLVVTTGSQAEPRAALNLASYGGSHALKLSKEDVLLYSAKVIPGNESRVMKMLNRLTDLGPKIVMGKDAGLHTSGHAYHDELEEVLQIVKPQHFLPVHGELLFLKEHELLGRSTGIKHTTVIKNGEMLGVSHLRNRKVLSNGFVSLGKQDFKLMYTDGDKAFGTSTDLCIDERFRIASDGIIFVSMEIFRPKPASPQSGLKGKFKITTRCLWLDNGRLLDALYKAAHAALSSCPLNCPLSHMERMVSEILRKMVRKYSGKRPDVIVVASENTTVGFSEEVINRHMSLVDYEKTRPENPEREAEESIPEVMRTTPDDATTSSNGESFFSPDLHQPKTLDHFWESFKSPTAVKIARIVNASAQGNKPKLGKISIIDKDSSTSAPAPAKSSRKNKWKPEEIKSLIQLRGEMNEKFQTVKGRMVLWEEISGSLLKQGITRTPAQCKSVWTSLLQKYEESKKDEENMRTWQYFSAMDSFLSCEGEMATK</sequence>
<dbReference type="PANTHER" id="PTHR43694">
    <property type="entry name" value="RIBONUCLEASE J"/>
    <property type="match status" value="1"/>
</dbReference>
<dbReference type="SUPFAM" id="SSF56281">
    <property type="entry name" value="Metallo-hydrolase/oxidoreductase"/>
    <property type="match status" value="1"/>
</dbReference>
<keyword evidence="7" id="KW-1185">Reference proteome</keyword>
<evidence type="ECO:0000313" key="7">
    <source>
        <dbReference type="Proteomes" id="UP000324705"/>
    </source>
</evidence>
<dbReference type="PANTHER" id="PTHR43694:SF1">
    <property type="entry name" value="RIBONUCLEASE J"/>
    <property type="match status" value="1"/>
</dbReference>
<dbReference type="Pfam" id="PF07521">
    <property type="entry name" value="RMMBL"/>
    <property type="match status" value="1"/>
</dbReference>
<protein>
    <recommendedName>
        <fullName evidence="5">Myb-like domain-containing protein</fullName>
    </recommendedName>
</protein>
<dbReference type="InterPro" id="IPR036866">
    <property type="entry name" value="RibonucZ/Hydroxyglut_hydro"/>
</dbReference>
<dbReference type="CDD" id="cd12203">
    <property type="entry name" value="GT1"/>
    <property type="match status" value="1"/>
</dbReference>
<dbReference type="GO" id="GO:0016787">
    <property type="term" value="F:hydrolase activity"/>
    <property type="evidence" value="ECO:0007669"/>
    <property type="project" value="UniProtKB-KW"/>
</dbReference>
<dbReference type="Pfam" id="PF13837">
    <property type="entry name" value="Myb_DNA-bind_4"/>
    <property type="match status" value="1"/>
</dbReference>
<feature type="region of interest" description="Disordered" evidence="4">
    <location>
        <begin position="688"/>
        <end position="726"/>
    </location>
</feature>
<keyword evidence="2" id="KW-0378">Hydrolase</keyword>
<proteinExistence type="predicted"/>
<evidence type="ECO:0000256" key="3">
    <source>
        <dbReference type="ARBA" id="ARBA00022833"/>
    </source>
</evidence>
<dbReference type="InterPro" id="IPR044822">
    <property type="entry name" value="Myb_DNA-bind_4"/>
</dbReference>
<dbReference type="AlphaFoldDB" id="A0A9R0Y0N0"/>
<dbReference type="InterPro" id="IPR011108">
    <property type="entry name" value="RMMBL"/>
</dbReference>
<evidence type="ECO:0000256" key="2">
    <source>
        <dbReference type="ARBA" id="ARBA00022801"/>
    </source>
</evidence>
<feature type="compositionally biased region" description="Basic and acidic residues" evidence="4">
    <location>
        <begin position="688"/>
        <end position="697"/>
    </location>
</feature>
<keyword evidence="3" id="KW-0862">Zinc</keyword>
<evidence type="ECO:0000259" key="5">
    <source>
        <dbReference type="PROSITE" id="PS50090"/>
    </source>
</evidence>
<dbReference type="Gene3D" id="3.60.15.10">
    <property type="entry name" value="Ribonuclease Z/Hydroxyacylglutathione hydrolase-like"/>
    <property type="match status" value="1"/>
</dbReference>
<dbReference type="EMBL" id="LT934121">
    <property type="protein sequence ID" value="VAI46029.1"/>
    <property type="molecule type" value="Genomic_DNA"/>
</dbReference>
<evidence type="ECO:0000256" key="4">
    <source>
        <dbReference type="SAM" id="MobiDB-lite"/>
    </source>
</evidence>
<accession>A0A9R0Y0N0</accession>
<dbReference type="Proteomes" id="UP000324705">
    <property type="component" value="Chromosome 6A"/>
</dbReference>
<evidence type="ECO:0000313" key="6">
    <source>
        <dbReference type="EMBL" id="VAI46029.1"/>
    </source>
</evidence>
<name>A0A9R0Y0N0_TRITD</name>
<dbReference type="InterPro" id="IPR042173">
    <property type="entry name" value="RNase_J_2"/>
</dbReference>
<dbReference type="InterPro" id="IPR055132">
    <property type="entry name" value="RNase_J_b_CASP"/>
</dbReference>
<dbReference type="InterPro" id="IPR001005">
    <property type="entry name" value="SANT/Myb"/>
</dbReference>
<dbReference type="PROSITE" id="PS50090">
    <property type="entry name" value="MYB_LIKE"/>
    <property type="match status" value="1"/>
</dbReference>
<gene>
    <name evidence="6" type="ORF">TRITD_6Av1G102110</name>
</gene>
<dbReference type="Pfam" id="PF22505">
    <property type="entry name" value="RNase_J_b_CASP"/>
    <property type="match status" value="1"/>
</dbReference>
<reference evidence="6 7" key="1">
    <citation type="submission" date="2017-09" db="EMBL/GenBank/DDBJ databases">
        <authorList>
            <consortium name="International Durum Wheat Genome Sequencing Consortium (IDWGSC)"/>
            <person name="Milanesi L."/>
        </authorList>
    </citation>
    <scope>NUCLEOTIDE SEQUENCE [LARGE SCALE GENOMIC DNA]</scope>
    <source>
        <strain evidence="7">cv. Svevo</strain>
    </source>
</reference>
<dbReference type="Gene3D" id="1.10.10.60">
    <property type="entry name" value="Homeodomain-like"/>
    <property type="match status" value="1"/>
</dbReference>
<feature type="domain" description="Myb-like" evidence="5">
    <location>
        <begin position="782"/>
        <end position="846"/>
    </location>
</feature>